<dbReference type="Pfam" id="PF04299">
    <property type="entry name" value="FMN_bind_2"/>
    <property type="match status" value="1"/>
</dbReference>
<organism evidence="2 3">
    <name type="scientific">Planococcus glaciei</name>
    <dbReference type="NCBI Taxonomy" id="459472"/>
    <lineage>
        <taxon>Bacteria</taxon>
        <taxon>Bacillati</taxon>
        <taxon>Bacillota</taxon>
        <taxon>Bacilli</taxon>
        <taxon>Bacillales</taxon>
        <taxon>Caryophanaceae</taxon>
        <taxon>Planococcus</taxon>
    </lineage>
</organism>
<accession>A0A7H8QDX6</accession>
<dbReference type="RefSeq" id="WP_176294955.1">
    <property type="nucleotide sequence ID" value="NZ_CP051177.1"/>
</dbReference>
<dbReference type="EMBL" id="CP051177">
    <property type="protein sequence ID" value="QKX52208.1"/>
    <property type="molecule type" value="Genomic_DNA"/>
</dbReference>
<evidence type="ECO:0000313" key="2">
    <source>
        <dbReference type="EMBL" id="QKX52208.1"/>
    </source>
</evidence>
<dbReference type="AlphaFoldDB" id="A0A7H8QDX6"/>
<dbReference type="PANTHER" id="PTHR35802:SF1">
    <property type="entry name" value="PROTEASE SYNTHASE AND SPORULATION PROTEIN PAI 2"/>
    <property type="match status" value="1"/>
</dbReference>
<reference evidence="3" key="1">
    <citation type="submission" date="2020-06" db="EMBL/GenBank/DDBJ databases">
        <title>Isolation of Planomicrobium glaciei.</title>
        <authorList>
            <person name="Malisova L."/>
            <person name="Safrankova R."/>
            <person name="Jakubu V."/>
            <person name="Spanelova P."/>
        </authorList>
    </citation>
    <scope>NUCLEOTIDE SEQUENCE [LARGE SCALE GENOMIC DNA]</scope>
    <source>
        <strain evidence="3">NRL-ATB46093</strain>
    </source>
</reference>
<keyword evidence="3" id="KW-1185">Reference proteome</keyword>
<evidence type="ECO:0000256" key="1">
    <source>
        <dbReference type="SAM" id="MobiDB-lite"/>
    </source>
</evidence>
<protein>
    <submittedName>
        <fullName evidence="2">FMN-binding negative transcriptional regulator</fullName>
    </submittedName>
</protein>
<proteinExistence type="predicted"/>
<dbReference type="SUPFAM" id="SSF50475">
    <property type="entry name" value="FMN-binding split barrel"/>
    <property type="match status" value="1"/>
</dbReference>
<dbReference type="PANTHER" id="PTHR35802">
    <property type="entry name" value="PROTEASE SYNTHASE AND SPORULATION PROTEIN PAI 2"/>
    <property type="match status" value="1"/>
</dbReference>
<name>A0A7H8QDX6_9BACL</name>
<dbReference type="PIRSF" id="PIRSF010372">
    <property type="entry name" value="PaiB"/>
    <property type="match status" value="1"/>
</dbReference>
<dbReference type="Gene3D" id="2.30.110.10">
    <property type="entry name" value="Electron Transport, Fmn-binding Protein, Chain A"/>
    <property type="match status" value="1"/>
</dbReference>
<dbReference type="Proteomes" id="UP000509222">
    <property type="component" value="Chromosome"/>
</dbReference>
<sequence length="208" mass="24228">MFIPKQFKVSDFEEIREFVQQNSFGTLVTTRKGRPIATHLPLQMIKEDEDTFITGHMAYGNPQWRTFEANDEVLVMFQGPHAYISSSWYEHENVPTWNYQSVHVYGAAQLLSEEELKQDLANLLLKYEEHRENPVLWDKLSSELLEKEVKGIVGFKIKIKEIQAANKLSQNRNAQDYENIVAKLHEEKDPNSHRLAEVMEKKTPSPKI</sequence>
<evidence type="ECO:0000313" key="3">
    <source>
        <dbReference type="Proteomes" id="UP000509222"/>
    </source>
</evidence>
<dbReference type="InterPro" id="IPR007396">
    <property type="entry name" value="TR_PAI2-type"/>
</dbReference>
<feature type="region of interest" description="Disordered" evidence="1">
    <location>
        <begin position="186"/>
        <end position="208"/>
    </location>
</feature>
<dbReference type="InterPro" id="IPR012349">
    <property type="entry name" value="Split_barrel_FMN-bd"/>
</dbReference>
<gene>
    <name evidence="2" type="ORF">HF394_17415</name>
</gene>